<keyword evidence="2" id="KW-1185">Reference proteome</keyword>
<protein>
    <submittedName>
        <fullName evidence="1">Uncharacterized protein</fullName>
    </submittedName>
</protein>
<dbReference type="Proteomes" id="UP000431401">
    <property type="component" value="Unassembled WGS sequence"/>
</dbReference>
<reference evidence="1 2" key="1">
    <citation type="submission" date="2019-10" db="EMBL/GenBank/DDBJ databases">
        <title>Nocardia macrotermitis sp. nov. and Nocardia aurantia sp. nov., isolated from the gut of fungus growing-termite Macrotermes natalensis.</title>
        <authorList>
            <person name="Benndorf R."/>
            <person name="Schwitalla J."/>
            <person name="Martin K."/>
            <person name="De Beer W."/>
            <person name="Kaster A.-K."/>
            <person name="Vollmers J."/>
            <person name="Poulsen M."/>
            <person name="Beemelmanns C."/>
        </authorList>
    </citation>
    <scope>NUCLEOTIDE SEQUENCE [LARGE SCALE GENOMIC DNA]</scope>
    <source>
        <strain evidence="1 2">RB56</strain>
    </source>
</reference>
<sequence length="67" mass="7198">MIVVAPARGLNSFRPKPFRASLGHAAAHTALDDMPGRGRYVGTLALWDRHRPPRGHPDLIAAGFGSL</sequence>
<evidence type="ECO:0000313" key="1">
    <source>
        <dbReference type="EMBL" id="MQY26525.1"/>
    </source>
</evidence>
<accession>A0A7K0DL62</accession>
<dbReference type="RefSeq" id="WP_264767012.1">
    <property type="nucleotide sequence ID" value="NZ_WEGI01000004.1"/>
</dbReference>
<gene>
    <name evidence="1" type="ORF">NRB56_20960</name>
</gene>
<proteinExistence type="predicted"/>
<dbReference type="EMBL" id="WEGI01000004">
    <property type="protein sequence ID" value="MQY26525.1"/>
    <property type="molecule type" value="Genomic_DNA"/>
</dbReference>
<evidence type="ECO:0000313" key="2">
    <source>
        <dbReference type="Proteomes" id="UP000431401"/>
    </source>
</evidence>
<dbReference type="AlphaFoldDB" id="A0A7K0DL62"/>
<organism evidence="1 2">
    <name type="scientific">Nocardia aurantia</name>
    <dbReference type="NCBI Taxonomy" id="2585199"/>
    <lineage>
        <taxon>Bacteria</taxon>
        <taxon>Bacillati</taxon>
        <taxon>Actinomycetota</taxon>
        <taxon>Actinomycetes</taxon>
        <taxon>Mycobacteriales</taxon>
        <taxon>Nocardiaceae</taxon>
        <taxon>Nocardia</taxon>
    </lineage>
</organism>
<comment type="caution">
    <text evidence="1">The sequence shown here is derived from an EMBL/GenBank/DDBJ whole genome shotgun (WGS) entry which is preliminary data.</text>
</comment>
<name>A0A7K0DL62_9NOCA</name>